<gene>
    <name evidence="1" type="ORF">NBRC111894_586</name>
</gene>
<sequence>MRFAHIDLFVILIYPRSSAPNSSAQALIIFSCTAFTSSSVNVRSGSW</sequence>
<accession>A0A4Y1Z7M5</accession>
<proteinExistence type="predicted"/>
<evidence type="ECO:0000313" key="1">
    <source>
        <dbReference type="EMBL" id="GAY75032.1"/>
    </source>
</evidence>
<reference evidence="1 2" key="1">
    <citation type="submission" date="2017-11" db="EMBL/GenBank/DDBJ databases">
        <title>Draft Genome Sequence of Sporolactobacillus inulinus NBRC 111894 Isolated from Koso, a Japanese Sugar-Vegetable Fermented Beverage.</title>
        <authorList>
            <person name="Chiou T.Y."/>
            <person name="Oshima K."/>
            <person name="Suda W."/>
            <person name="Hattori M."/>
            <person name="Takahashi T."/>
        </authorList>
    </citation>
    <scope>NUCLEOTIDE SEQUENCE [LARGE SCALE GENOMIC DNA]</scope>
    <source>
        <strain evidence="1 2">NBRC111894</strain>
    </source>
</reference>
<dbReference type="AlphaFoldDB" id="A0A4Y1Z7M5"/>
<organism evidence="1 2">
    <name type="scientific">Sporolactobacillus inulinus</name>
    <dbReference type="NCBI Taxonomy" id="2078"/>
    <lineage>
        <taxon>Bacteria</taxon>
        <taxon>Bacillati</taxon>
        <taxon>Bacillota</taxon>
        <taxon>Bacilli</taxon>
        <taxon>Bacillales</taxon>
        <taxon>Sporolactobacillaceae</taxon>
        <taxon>Sporolactobacillus</taxon>
    </lineage>
</organism>
<evidence type="ECO:0000313" key="2">
    <source>
        <dbReference type="Proteomes" id="UP000319716"/>
    </source>
</evidence>
<dbReference type="PROSITE" id="PS51257">
    <property type="entry name" value="PROKAR_LIPOPROTEIN"/>
    <property type="match status" value="1"/>
</dbReference>
<comment type="caution">
    <text evidence="1">The sequence shown here is derived from an EMBL/GenBank/DDBJ whole genome shotgun (WGS) entry which is preliminary data.</text>
</comment>
<name>A0A4Y1Z7M5_9BACL</name>
<protein>
    <submittedName>
        <fullName evidence="1">Uncharacterized protein</fullName>
    </submittedName>
</protein>
<dbReference type="EMBL" id="BEXB01000003">
    <property type="protein sequence ID" value="GAY75032.1"/>
    <property type="molecule type" value="Genomic_DNA"/>
</dbReference>
<dbReference type="Proteomes" id="UP000319716">
    <property type="component" value="Unassembled WGS sequence"/>
</dbReference>